<gene>
    <name evidence="2" type="primary">Necator_chrI.g3631</name>
    <name evidence="2" type="ORF">RB195_007502</name>
</gene>
<dbReference type="EMBL" id="JAVFWL010000001">
    <property type="protein sequence ID" value="KAK6731073.1"/>
    <property type="molecule type" value="Genomic_DNA"/>
</dbReference>
<sequence length="114" mass="12563">MITRRVEVCEGRKGKKEGNLGSSNDDDDDDDDEGDEAANDDDDDDGRVCGQPPANNYAWGWREQRRCGACVCVRRVGVASSSAIGVNAMRDNTRERIVFTPALATRKYTCTLCK</sequence>
<dbReference type="Proteomes" id="UP001303046">
    <property type="component" value="Unassembled WGS sequence"/>
</dbReference>
<proteinExistence type="predicted"/>
<evidence type="ECO:0000313" key="2">
    <source>
        <dbReference type="EMBL" id="KAK6731073.1"/>
    </source>
</evidence>
<name>A0ABR1C120_NECAM</name>
<feature type="compositionally biased region" description="Basic and acidic residues" evidence="1">
    <location>
        <begin position="1"/>
        <end position="18"/>
    </location>
</feature>
<organism evidence="2 3">
    <name type="scientific">Necator americanus</name>
    <name type="common">Human hookworm</name>
    <dbReference type="NCBI Taxonomy" id="51031"/>
    <lineage>
        <taxon>Eukaryota</taxon>
        <taxon>Metazoa</taxon>
        <taxon>Ecdysozoa</taxon>
        <taxon>Nematoda</taxon>
        <taxon>Chromadorea</taxon>
        <taxon>Rhabditida</taxon>
        <taxon>Rhabditina</taxon>
        <taxon>Rhabditomorpha</taxon>
        <taxon>Strongyloidea</taxon>
        <taxon>Ancylostomatidae</taxon>
        <taxon>Bunostominae</taxon>
        <taxon>Necator</taxon>
    </lineage>
</organism>
<comment type="caution">
    <text evidence="2">The sequence shown here is derived from an EMBL/GenBank/DDBJ whole genome shotgun (WGS) entry which is preliminary data.</text>
</comment>
<keyword evidence="3" id="KW-1185">Reference proteome</keyword>
<feature type="compositionally biased region" description="Acidic residues" evidence="1">
    <location>
        <begin position="24"/>
        <end position="45"/>
    </location>
</feature>
<protein>
    <submittedName>
        <fullName evidence="2">Uncharacterized protein</fullName>
    </submittedName>
</protein>
<evidence type="ECO:0000313" key="3">
    <source>
        <dbReference type="Proteomes" id="UP001303046"/>
    </source>
</evidence>
<evidence type="ECO:0000256" key="1">
    <source>
        <dbReference type="SAM" id="MobiDB-lite"/>
    </source>
</evidence>
<reference evidence="2 3" key="1">
    <citation type="submission" date="2023-08" db="EMBL/GenBank/DDBJ databases">
        <title>A Necator americanus chromosomal reference genome.</title>
        <authorList>
            <person name="Ilik V."/>
            <person name="Petrzelkova K.J."/>
            <person name="Pardy F."/>
            <person name="Fuh T."/>
            <person name="Niatou-Singa F.S."/>
            <person name="Gouil Q."/>
            <person name="Baker L."/>
            <person name="Ritchie M.E."/>
            <person name="Jex A.R."/>
            <person name="Gazzola D."/>
            <person name="Li H."/>
            <person name="Toshio Fujiwara R."/>
            <person name="Zhan B."/>
            <person name="Aroian R.V."/>
            <person name="Pafco B."/>
            <person name="Schwarz E.M."/>
        </authorList>
    </citation>
    <scope>NUCLEOTIDE SEQUENCE [LARGE SCALE GENOMIC DNA]</scope>
    <source>
        <strain evidence="2 3">Aroian</strain>
        <tissue evidence="2">Whole animal</tissue>
    </source>
</reference>
<feature type="region of interest" description="Disordered" evidence="1">
    <location>
        <begin position="1"/>
        <end position="49"/>
    </location>
</feature>
<accession>A0ABR1C120</accession>